<dbReference type="InterPro" id="IPR001867">
    <property type="entry name" value="OmpR/PhoB-type_DNA-bd"/>
</dbReference>
<dbReference type="Proteomes" id="UP000293652">
    <property type="component" value="Unassembled WGS sequence"/>
</dbReference>
<dbReference type="AlphaFoldDB" id="A0A4Q8Y2A8"/>
<dbReference type="PROSITE" id="PS51755">
    <property type="entry name" value="OMPR_PHOB"/>
    <property type="match status" value="1"/>
</dbReference>
<dbReference type="GO" id="GO:0000976">
    <property type="term" value="F:transcription cis-regulatory region binding"/>
    <property type="evidence" value="ECO:0007669"/>
    <property type="project" value="TreeGrafter"/>
</dbReference>
<sequence>MNIMIIEDQRDVVEMLRLNWSDSRDRIDYLTSMRQASRFIHSNELTAYDCILIDINLTDGSGLELLRDARSRSDVPIVMISGAGDADSRADAISVGADDYVMKPFSVKELRARVHRLHDARVSRNPPRQSTAFKIGKIDCDIGRLSLDYNGASQPLTALEARILQVLHDSAGQDCPKSSIARQALFREHDPRDKTIDVYINRLRGKLTELNAASGDAIKTIRGVGYRLSDTQQQSE</sequence>
<dbReference type="SUPFAM" id="SSF52172">
    <property type="entry name" value="CheY-like"/>
    <property type="match status" value="1"/>
</dbReference>
<keyword evidence="5" id="KW-0804">Transcription</keyword>
<dbReference type="Pfam" id="PF00486">
    <property type="entry name" value="Trans_reg_C"/>
    <property type="match status" value="1"/>
</dbReference>
<evidence type="ECO:0000313" key="11">
    <source>
        <dbReference type="Proteomes" id="UP000293652"/>
    </source>
</evidence>
<accession>A0A4Q8Y2A8</accession>
<evidence type="ECO:0000256" key="7">
    <source>
        <dbReference type="PROSITE-ProRule" id="PRU01091"/>
    </source>
</evidence>
<dbReference type="PROSITE" id="PS50110">
    <property type="entry name" value="RESPONSE_REGULATORY"/>
    <property type="match status" value="1"/>
</dbReference>
<dbReference type="GO" id="GO:0032993">
    <property type="term" value="C:protein-DNA complex"/>
    <property type="evidence" value="ECO:0007669"/>
    <property type="project" value="TreeGrafter"/>
</dbReference>
<evidence type="ECO:0000256" key="1">
    <source>
        <dbReference type="ARBA" id="ARBA00022553"/>
    </source>
</evidence>
<dbReference type="Gene3D" id="3.40.50.2300">
    <property type="match status" value="1"/>
</dbReference>
<dbReference type="PANTHER" id="PTHR48111">
    <property type="entry name" value="REGULATOR OF RPOS"/>
    <property type="match status" value="1"/>
</dbReference>
<feature type="DNA-binding region" description="OmpR/PhoB-type" evidence="7">
    <location>
        <begin position="130"/>
        <end position="230"/>
    </location>
</feature>
<feature type="domain" description="Response regulatory" evidence="8">
    <location>
        <begin position="2"/>
        <end position="118"/>
    </location>
</feature>
<comment type="caution">
    <text evidence="10">The sequence shown here is derived from an EMBL/GenBank/DDBJ whole genome shotgun (WGS) entry which is preliminary data.</text>
</comment>
<dbReference type="InterPro" id="IPR036388">
    <property type="entry name" value="WH-like_DNA-bd_sf"/>
</dbReference>
<dbReference type="GO" id="GO:0006355">
    <property type="term" value="P:regulation of DNA-templated transcription"/>
    <property type="evidence" value="ECO:0007669"/>
    <property type="project" value="InterPro"/>
</dbReference>
<protein>
    <submittedName>
        <fullName evidence="10">Response regulator transcription factor</fullName>
    </submittedName>
</protein>
<dbReference type="Gene3D" id="1.10.10.10">
    <property type="entry name" value="Winged helix-like DNA-binding domain superfamily/Winged helix DNA-binding domain"/>
    <property type="match status" value="1"/>
</dbReference>
<dbReference type="CDD" id="cd00383">
    <property type="entry name" value="trans_reg_C"/>
    <property type="match status" value="1"/>
</dbReference>
<keyword evidence="1 6" id="KW-0597">Phosphoprotein</keyword>
<evidence type="ECO:0000256" key="4">
    <source>
        <dbReference type="ARBA" id="ARBA00023125"/>
    </source>
</evidence>
<dbReference type="Pfam" id="PF00072">
    <property type="entry name" value="Response_reg"/>
    <property type="match status" value="1"/>
</dbReference>
<evidence type="ECO:0000256" key="2">
    <source>
        <dbReference type="ARBA" id="ARBA00023012"/>
    </source>
</evidence>
<gene>
    <name evidence="10" type="ORF">ELI03_16915</name>
</gene>
<evidence type="ECO:0000256" key="5">
    <source>
        <dbReference type="ARBA" id="ARBA00023163"/>
    </source>
</evidence>
<dbReference type="InterPro" id="IPR011006">
    <property type="entry name" value="CheY-like_superfamily"/>
</dbReference>
<proteinExistence type="predicted"/>
<keyword evidence="4 7" id="KW-0238">DNA-binding</keyword>
<evidence type="ECO:0000256" key="6">
    <source>
        <dbReference type="PROSITE-ProRule" id="PRU00169"/>
    </source>
</evidence>
<organism evidence="10 11">
    <name type="scientific">Rhizobium leguminosarum</name>
    <dbReference type="NCBI Taxonomy" id="384"/>
    <lineage>
        <taxon>Bacteria</taxon>
        <taxon>Pseudomonadati</taxon>
        <taxon>Pseudomonadota</taxon>
        <taxon>Alphaproteobacteria</taxon>
        <taxon>Hyphomicrobiales</taxon>
        <taxon>Rhizobiaceae</taxon>
        <taxon>Rhizobium/Agrobacterium group</taxon>
        <taxon>Rhizobium</taxon>
    </lineage>
</organism>
<dbReference type="RefSeq" id="WP_130669316.1">
    <property type="nucleotide sequence ID" value="NZ_SIPA01000001.1"/>
</dbReference>
<feature type="domain" description="OmpR/PhoB-type" evidence="9">
    <location>
        <begin position="130"/>
        <end position="230"/>
    </location>
</feature>
<feature type="modified residue" description="4-aspartylphosphate" evidence="6">
    <location>
        <position position="54"/>
    </location>
</feature>
<keyword evidence="2" id="KW-0902">Two-component regulatory system</keyword>
<dbReference type="SMART" id="SM00448">
    <property type="entry name" value="REC"/>
    <property type="match status" value="1"/>
</dbReference>
<dbReference type="GO" id="GO:0000156">
    <property type="term" value="F:phosphorelay response regulator activity"/>
    <property type="evidence" value="ECO:0007669"/>
    <property type="project" value="TreeGrafter"/>
</dbReference>
<name>A0A4Q8Y2A8_RHILE</name>
<evidence type="ECO:0000259" key="8">
    <source>
        <dbReference type="PROSITE" id="PS50110"/>
    </source>
</evidence>
<keyword evidence="3" id="KW-0805">Transcription regulation</keyword>
<dbReference type="InterPro" id="IPR001789">
    <property type="entry name" value="Sig_transdc_resp-reg_receiver"/>
</dbReference>
<dbReference type="SMART" id="SM00862">
    <property type="entry name" value="Trans_reg_C"/>
    <property type="match status" value="1"/>
</dbReference>
<dbReference type="InterPro" id="IPR016032">
    <property type="entry name" value="Sig_transdc_resp-reg_C-effctor"/>
</dbReference>
<reference evidence="10 11" key="1">
    <citation type="submission" date="2019-02" db="EMBL/GenBank/DDBJ databases">
        <title>The genomic architecture of introgression among sibling species of bacteria.</title>
        <authorList>
            <person name="Cavassim M.I.A."/>
            <person name="Moeskjaer S."/>
            <person name="Moslemi C."/>
            <person name="Fields B."/>
            <person name="Bachmann A."/>
            <person name="Vilhjalmsson B."/>
            <person name="Schierup M.H."/>
            <person name="Young J.P.W."/>
            <person name="Andersen S.U."/>
        </authorList>
    </citation>
    <scope>NUCLEOTIDE SEQUENCE [LARGE SCALE GENOMIC DNA]</scope>
    <source>
        <strain evidence="10 11">SM145A</strain>
    </source>
</reference>
<dbReference type="GO" id="GO:0005829">
    <property type="term" value="C:cytosol"/>
    <property type="evidence" value="ECO:0007669"/>
    <property type="project" value="TreeGrafter"/>
</dbReference>
<dbReference type="PANTHER" id="PTHR48111:SF1">
    <property type="entry name" value="TWO-COMPONENT RESPONSE REGULATOR ORR33"/>
    <property type="match status" value="1"/>
</dbReference>
<dbReference type="EMBL" id="SIPC01000001">
    <property type="protein sequence ID" value="TAX73317.1"/>
    <property type="molecule type" value="Genomic_DNA"/>
</dbReference>
<evidence type="ECO:0000259" key="9">
    <source>
        <dbReference type="PROSITE" id="PS51755"/>
    </source>
</evidence>
<dbReference type="SUPFAM" id="SSF46894">
    <property type="entry name" value="C-terminal effector domain of the bipartite response regulators"/>
    <property type="match status" value="1"/>
</dbReference>
<evidence type="ECO:0000313" key="10">
    <source>
        <dbReference type="EMBL" id="TAX73317.1"/>
    </source>
</evidence>
<evidence type="ECO:0000256" key="3">
    <source>
        <dbReference type="ARBA" id="ARBA00023015"/>
    </source>
</evidence>
<dbReference type="InterPro" id="IPR039420">
    <property type="entry name" value="WalR-like"/>
</dbReference>